<dbReference type="Proteomes" id="UP000558488">
    <property type="component" value="Unassembled WGS sequence"/>
</dbReference>
<gene>
    <name evidence="1" type="ORF">mPipKuh1_009865</name>
</gene>
<organism evidence="1 2">
    <name type="scientific">Pipistrellus kuhlii</name>
    <name type="common">Kuhl's pipistrelle</name>
    <dbReference type="NCBI Taxonomy" id="59472"/>
    <lineage>
        <taxon>Eukaryota</taxon>
        <taxon>Metazoa</taxon>
        <taxon>Chordata</taxon>
        <taxon>Craniata</taxon>
        <taxon>Vertebrata</taxon>
        <taxon>Euteleostomi</taxon>
        <taxon>Mammalia</taxon>
        <taxon>Eutheria</taxon>
        <taxon>Laurasiatheria</taxon>
        <taxon>Chiroptera</taxon>
        <taxon>Yangochiroptera</taxon>
        <taxon>Vespertilionidae</taxon>
        <taxon>Pipistrellus</taxon>
    </lineage>
</organism>
<evidence type="ECO:0000313" key="2">
    <source>
        <dbReference type="Proteomes" id="UP000558488"/>
    </source>
</evidence>
<reference evidence="1 2" key="1">
    <citation type="journal article" date="2020" name="Nature">
        <title>Six reference-quality genomes reveal evolution of bat adaptations.</title>
        <authorList>
            <person name="Jebb D."/>
            <person name="Huang Z."/>
            <person name="Pippel M."/>
            <person name="Hughes G.M."/>
            <person name="Lavrichenko K."/>
            <person name="Devanna P."/>
            <person name="Winkler S."/>
            <person name="Jermiin L.S."/>
            <person name="Skirmuntt E.C."/>
            <person name="Katzourakis A."/>
            <person name="Burkitt-Gray L."/>
            <person name="Ray D.A."/>
            <person name="Sullivan K.A.M."/>
            <person name="Roscito J.G."/>
            <person name="Kirilenko B.M."/>
            <person name="Davalos L.M."/>
            <person name="Corthals A.P."/>
            <person name="Power M.L."/>
            <person name="Jones G."/>
            <person name="Ransome R.D."/>
            <person name="Dechmann D.K.N."/>
            <person name="Locatelli A.G."/>
            <person name="Puechmaille S.J."/>
            <person name="Fedrigo O."/>
            <person name="Jarvis E.D."/>
            <person name="Hiller M."/>
            <person name="Vernes S.C."/>
            <person name="Myers E.W."/>
            <person name="Teeling E.C."/>
        </authorList>
    </citation>
    <scope>NUCLEOTIDE SEQUENCE [LARGE SCALE GENOMIC DNA]</scope>
    <source>
        <strain evidence="1">MPipKuh1</strain>
        <tissue evidence="1">Flight muscle</tissue>
    </source>
</reference>
<dbReference type="AlphaFoldDB" id="A0A7J7YXA1"/>
<comment type="caution">
    <text evidence="1">The sequence shown here is derived from an EMBL/GenBank/DDBJ whole genome shotgun (WGS) entry which is preliminary data.</text>
</comment>
<keyword evidence="2" id="KW-1185">Reference proteome</keyword>
<sequence length="137" mass="15713">MYNLSFTLDGGVILSLKKLRFQCLTCPRKQSWYILRFISFVDQEICNAICMPMKGARFIAVGTALAPLLHSETSAVNWMANALRDLYRKGFQSGKHHYKIKEKDTKQPINEKLEVGIEAFHSLGTKRNKKENNEYGL</sequence>
<name>A0A7J7YXA1_PIPKU</name>
<proteinExistence type="predicted"/>
<dbReference type="EMBL" id="JACAGB010000004">
    <property type="protein sequence ID" value="KAF6366449.1"/>
    <property type="molecule type" value="Genomic_DNA"/>
</dbReference>
<protein>
    <submittedName>
        <fullName evidence="1">Uncharacterized protein</fullName>
    </submittedName>
</protein>
<accession>A0A7J7YXA1</accession>
<evidence type="ECO:0000313" key="1">
    <source>
        <dbReference type="EMBL" id="KAF6366449.1"/>
    </source>
</evidence>